<gene>
    <name evidence="1" type="ORF">GCM10025791_19560</name>
</gene>
<name>A0AAV3U296_9ALTE</name>
<dbReference type="EMBL" id="BAABLX010000012">
    <property type="protein sequence ID" value="GAA4941244.1"/>
    <property type="molecule type" value="Genomic_DNA"/>
</dbReference>
<organism evidence="1 2">
    <name type="scientific">Halioxenophilus aromaticivorans</name>
    <dbReference type="NCBI Taxonomy" id="1306992"/>
    <lineage>
        <taxon>Bacteria</taxon>
        <taxon>Pseudomonadati</taxon>
        <taxon>Pseudomonadota</taxon>
        <taxon>Gammaproteobacteria</taxon>
        <taxon>Alteromonadales</taxon>
        <taxon>Alteromonadaceae</taxon>
        <taxon>Halioxenophilus</taxon>
    </lineage>
</organism>
<proteinExistence type="predicted"/>
<accession>A0AAV3U296</accession>
<dbReference type="AlphaFoldDB" id="A0AAV3U296"/>
<dbReference type="Proteomes" id="UP001409585">
    <property type="component" value="Unassembled WGS sequence"/>
</dbReference>
<protein>
    <submittedName>
        <fullName evidence="1">Uncharacterized protein</fullName>
    </submittedName>
</protein>
<comment type="caution">
    <text evidence="1">The sequence shown here is derived from an EMBL/GenBank/DDBJ whole genome shotgun (WGS) entry which is preliminary data.</text>
</comment>
<evidence type="ECO:0000313" key="2">
    <source>
        <dbReference type="Proteomes" id="UP001409585"/>
    </source>
</evidence>
<sequence>MKAKDFDQKFDASDEDILNELDFSSAKRVNQQQKRIKIDFPV</sequence>
<evidence type="ECO:0000313" key="1">
    <source>
        <dbReference type="EMBL" id="GAA4941244.1"/>
    </source>
</evidence>
<keyword evidence="2" id="KW-1185">Reference proteome</keyword>
<dbReference type="RefSeq" id="WP_425557220.1">
    <property type="nucleotide sequence ID" value="NZ_BAABLX010000012.1"/>
</dbReference>
<reference evidence="2" key="1">
    <citation type="journal article" date="2019" name="Int. J. Syst. Evol. Microbiol.">
        <title>The Global Catalogue of Microorganisms (GCM) 10K type strain sequencing project: providing services to taxonomists for standard genome sequencing and annotation.</title>
        <authorList>
            <consortium name="The Broad Institute Genomics Platform"/>
            <consortium name="The Broad Institute Genome Sequencing Center for Infectious Disease"/>
            <person name="Wu L."/>
            <person name="Ma J."/>
        </authorList>
    </citation>
    <scope>NUCLEOTIDE SEQUENCE [LARGE SCALE GENOMIC DNA]</scope>
    <source>
        <strain evidence="2">JCM 19134</strain>
    </source>
</reference>